<dbReference type="EMBL" id="JABBPN010000011">
    <property type="protein sequence ID" value="NMO96692.1"/>
    <property type="molecule type" value="Genomic_DNA"/>
</dbReference>
<organism evidence="7 8">
    <name type="scientific">Paenibacillus lemnae</name>
    <dbReference type="NCBI Taxonomy" id="1330551"/>
    <lineage>
        <taxon>Bacteria</taxon>
        <taxon>Bacillati</taxon>
        <taxon>Bacillota</taxon>
        <taxon>Bacilli</taxon>
        <taxon>Bacillales</taxon>
        <taxon>Paenibacillaceae</taxon>
        <taxon>Paenibacillus</taxon>
    </lineage>
</organism>
<feature type="signal peptide" evidence="6">
    <location>
        <begin position="1"/>
        <end position="26"/>
    </location>
</feature>
<evidence type="ECO:0000256" key="4">
    <source>
        <dbReference type="ARBA" id="ARBA00023139"/>
    </source>
</evidence>
<protein>
    <submittedName>
        <fullName evidence="7">Extracellular solute-binding protein</fullName>
    </submittedName>
</protein>
<name>A0A848M9E2_PAELE</name>
<sequence>MAASKKKWGKLGKLTLAMLMVGTVVLSGCSSSESGGESGSGDEKQVTLKVEIFDRGTPPSPYTVTDNYLTRYIQDNFGTPNNINMEFVPIPRSEEIKKLNVLMASGGDVPDIVFTYDTPTFNRYAEQGGLTELTDLINEHGPDLKKFLDGDALSYGQYKGEQFAVPSKRAFLGKYSSFIRTDWLEKLGMDVPQTTDELYEVLKAFKEKDPGETGGKVIPFGMTIEPAQYDPLIWSFIEPTTEEQKYTLTQKLGSNDYPTLLPGFKEALQFMNKLYNEGLISRDFSLDEDKKQLYQDVQNGLTGFLTEDYPNLYYDEGTYDNLLKNKPEAKLEPIDPFTNSEGKRAKPQYAPNGMYIMIPKSSERSVEAIKYLNWLSKPEVLLAMQNGVEGENYKMVDGIPMAIEDAPQEIKDRLHNAGADTSIIANGNFVGTEEQNREKMTSNFPERFQDLHRKAMEISMTDTFLPINFDRPIEAEGKYGTNLQSKYEEMIVKTAMAKPADFDKTFESAMKDYMVSGGQAILDERTEAYNEMKSK</sequence>
<evidence type="ECO:0000256" key="2">
    <source>
        <dbReference type="ARBA" id="ARBA00022729"/>
    </source>
</evidence>
<proteinExistence type="predicted"/>
<dbReference type="Pfam" id="PF01547">
    <property type="entry name" value="SBP_bac_1"/>
    <property type="match status" value="1"/>
</dbReference>
<evidence type="ECO:0000256" key="5">
    <source>
        <dbReference type="ARBA" id="ARBA00023288"/>
    </source>
</evidence>
<accession>A0A848M9E2</accession>
<evidence type="ECO:0000256" key="1">
    <source>
        <dbReference type="ARBA" id="ARBA00022475"/>
    </source>
</evidence>
<keyword evidence="4" id="KW-0564">Palmitate</keyword>
<reference evidence="7 8" key="1">
    <citation type="submission" date="2020-04" db="EMBL/GenBank/DDBJ databases">
        <title>Paenibacillus algicola sp. nov., a novel marine bacterium producing alginate lyase.</title>
        <authorList>
            <person name="Huang H."/>
        </authorList>
    </citation>
    <scope>NUCLEOTIDE SEQUENCE [LARGE SCALE GENOMIC DNA]</scope>
    <source>
        <strain evidence="7 8">L7-75</strain>
    </source>
</reference>
<dbReference type="SUPFAM" id="SSF53850">
    <property type="entry name" value="Periplasmic binding protein-like II"/>
    <property type="match status" value="1"/>
</dbReference>
<dbReference type="RefSeq" id="WP_169505478.1">
    <property type="nucleotide sequence ID" value="NZ_JABBPN010000011.1"/>
</dbReference>
<dbReference type="PANTHER" id="PTHR43649:SF33">
    <property type="entry name" value="POLYGALACTURONAN_RHAMNOGALACTURONAN-BINDING PROTEIN YTCQ"/>
    <property type="match status" value="1"/>
</dbReference>
<evidence type="ECO:0000256" key="6">
    <source>
        <dbReference type="SAM" id="SignalP"/>
    </source>
</evidence>
<comment type="caution">
    <text evidence="7">The sequence shown here is derived from an EMBL/GenBank/DDBJ whole genome shotgun (WGS) entry which is preliminary data.</text>
</comment>
<evidence type="ECO:0000256" key="3">
    <source>
        <dbReference type="ARBA" id="ARBA00023136"/>
    </source>
</evidence>
<keyword evidence="8" id="KW-1185">Reference proteome</keyword>
<keyword evidence="1" id="KW-1003">Cell membrane</keyword>
<keyword evidence="5" id="KW-0449">Lipoprotein</keyword>
<dbReference type="PANTHER" id="PTHR43649">
    <property type="entry name" value="ARABINOSE-BINDING PROTEIN-RELATED"/>
    <property type="match status" value="1"/>
</dbReference>
<dbReference type="PROSITE" id="PS51257">
    <property type="entry name" value="PROKAR_LIPOPROTEIN"/>
    <property type="match status" value="1"/>
</dbReference>
<dbReference type="Gene3D" id="3.40.190.10">
    <property type="entry name" value="Periplasmic binding protein-like II"/>
    <property type="match status" value="2"/>
</dbReference>
<keyword evidence="2 6" id="KW-0732">Signal</keyword>
<dbReference type="InterPro" id="IPR006059">
    <property type="entry name" value="SBP"/>
</dbReference>
<dbReference type="Proteomes" id="UP000565468">
    <property type="component" value="Unassembled WGS sequence"/>
</dbReference>
<keyword evidence="3" id="KW-0472">Membrane</keyword>
<dbReference type="AlphaFoldDB" id="A0A848M9E2"/>
<evidence type="ECO:0000313" key="8">
    <source>
        <dbReference type="Proteomes" id="UP000565468"/>
    </source>
</evidence>
<gene>
    <name evidence="7" type="ORF">HII30_13010</name>
</gene>
<evidence type="ECO:0000313" key="7">
    <source>
        <dbReference type="EMBL" id="NMO96692.1"/>
    </source>
</evidence>
<feature type="chain" id="PRO_5038919269" evidence="6">
    <location>
        <begin position="27"/>
        <end position="535"/>
    </location>
</feature>
<dbReference type="InterPro" id="IPR050490">
    <property type="entry name" value="Bact_solute-bd_prot1"/>
</dbReference>